<feature type="signal peptide" evidence="1">
    <location>
        <begin position="1"/>
        <end position="16"/>
    </location>
</feature>
<proteinExistence type="predicted"/>
<protein>
    <submittedName>
        <fullName evidence="2">Uncharacterized protein</fullName>
    </submittedName>
</protein>
<comment type="caution">
    <text evidence="2">The sequence shown here is derived from an EMBL/GenBank/DDBJ whole genome shotgun (WGS) entry which is preliminary data.</text>
</comment>
<dbReference type="Proteomes" id="UP000191522">
    <property type="component" value="Unassembled WGS sequence"/>
</dbReference>
<gene>
    <name evidence="2" type="ORF">PENDEC_c008G03323</name>
</gene>
<keyword evidence="3" id="KW-1185">Reference proteome</keyword>
<dbReference type="AlphaFoldDB" id="A0A1V6PFI9"/>
<sequence>MRFSLVAASLAAAATAAPMPKNSIDIDGLVGVDTSVKRSAEPDSDLHVGRVNVIVRDGEGVISDAEGAFSKFTDEATSLAEAASKRSAVAEQDAEHNLVSLGNAAVSVKRDAAPEEDTLVSGTLSVGLKRDEISDLEGKLSAVLGDVEGLVKRDEISDAESKASTLLDDLEHLVKRDEISDLEGKLSAVFGDAEGLVKRDDISDAESAASDLISDAETAIKAAE</sequence>
<evidence type="ECO:0000256" key="1">
    <source>
        <dbReference type="SAM" id="SignalP"/>
    </source>
</evidence>
<keyword evidence="1" id="KW-0732">Signal</keyword>
<feature type="chain" id="PRO_5012189997" evidence="1">
    <location>
        <begin position="17"/>
        <end position="224"/>
    </location>
</feature>
<name>A0A1V6PFI9_PENDC</name>
<reference evidence="3" key="1">
    <citation type="journal article" date="2017" name="Nat. Microbiol.">
        <title>Global analysis of biosynthetic gene clusters reveals vast potential of secondary metabolite production in Penicillium species.</title>
        <authorList>
            <person name="Nielsen J.C."/>
            <person name="Grijseels S."/>
            <person name="Prigent S."/>
            <person name="Ji B."/>
            <person name="Dainat J."/>
            <person name="Nielsen K.F."/>
            <person name="Frisvad J.C."/>
            <person name="Workman M."/>
            <person name="Nielsen J."/>
        </authorList>
    </citation>
    <scope>NUCLEOTIDE SEQUENCE [LARGE SCALE GENOMIC DNA]</scope>
    <source>
        <strain evidence="3">IBT 11843</strain>
    </source>
</reference>
<evidence type="ECO:0000313" key="3">
    <source>
        <dbReference type="Proteomes" id="UP000191522"/>
    </source>
</evidence>
<accession>A0A1V6PFI9</accession>
<organism evidence="2 3">
    <name type="scientific">Penicillium decumbens</name>
    <dbReference type="NCBI Taxonomy" id="69771"/>
    <lineage>
        <taxon>Eukaryota</taxon>
        <taxon>Fungi</taxon>
        <taxon>Dikarya</taxon>
        <taxon>Ascomycota</taxon>
        <taxon>Pezizomycotina</taxon>
        <taxon>Eurotiomycetes</taxon>
        <taxon>Eurotiomycetidae</taxon>
        <taxon>Eurotiales</taxon>
        <taxon>Aspergillaceae</taxon>
        <taxon>Penicillium</taxon>
    </lineage>
</organism>
<dbReference type="OrthoDB" id="10499386at2759"/>
<dbReference type="EMBL" id="MDYL01000008">
    <property type="protein sequence ID" value="OQD75256.1"/>
    <property type="molecule type" value="Genomic_DNA"/>
</dbReference>
<evidence type="ECO:0000313" key="2">
    <source>
        <dbReference type="EMBL" id="OQD75256.1"/>
    </source>
</evidence>